<organism evidence="2 3">
    <name type="scientific">Zhongshania antarctica</name>
    <dbReference type="NCBI Taxonomy" id="641702"/>
    <lineage>
        <taxon>Bacteria</taxon>
        <taxon>Pseudomonadati</taxon>
        <taxon>Pseudomonadota</taxon>
        <taxon>Gammaproteobacteria</taxon>
        <taxon>Cellvibrionales</taxon>
        <taxon>Spongiibacteraceae</taxon>
        <taxon>Zhongshania</taxon>
    </lineage>
</organism>
<keyword evidence="1" id="KW-0472">Membrane</keyword>
<evidence type="ECO:0000313" key="2">
    <source>
        <dbReference type="EMBL" id="MBB5186628.1"/>
    </source>
</evidence>
<feature type="transmembrane region" description="Helical" evidence="1">
    <location>
        <begin position="42"/>
        <end position="65"/>
    </location>
</feature>
<evidence type="ECO:0000313" key="3">
    <source>
        <dbReference type="Proteomes" id="UP000536640"/>
    </source>
</evidence>
<protein>
    <submittedName>
        <fullName evidence="2">Uncharacterized protein (DUF983 family)</fullName>
    </submittedName>
</protein>
<name>A0A840R1W6_9GAMM</name>
<feature type="transmembrane region" description="Helical" evidence="1">
    <location>
        <begin position="77"/>
        <end position="97"/>
    </location>
</feature>
<dbReference type="RefSeq" id="WP_184461405.1">
    <property type="nucleotide sequence ID" value="NZ_JACHHW010000002.1"/>
</dbReference>
<evidence type="ECO:0000256" key="1">
    <source>
        <dbReference type="SAM" id="Phobius"/>
    </source>
</evidence>
<dbReference type="AlphaFoldDB" id="A0A840R1W6"/>
<gene>
    <name evidence="2" type="ORF">HNQ57_000889</name>
</gene>
<proteinExistence type="predicted"/>
<dbReference type="Proteomes" id="UP000536640">
    <property type="component" value="Unassembled WGS sequence"/>
</dbReference>
<keyword evidence="3" id="KW-1185">Reference proteome</keyword>
<reference evidence="2 3" key="1">
    <citation type="submission" date="2020-08" db="EMBL/GenBank/DDBJ databases">
        <title>Genomic Encyclopedia of Type Strains, Phase IV (KMG-IV): sequencing the most valuable type-strain genomes for metagenomic binning, comparative biology and taxonomic classification.</title>
        <authorList>
            <person name="Goeker M."/>
        </authorList>
    </citation>
    <scope>NUCLEOTIDE SEQUENCE [LARGE SCALE GENOMIC DNA]</scope>
    <source>
        <strain evidence="2 3">DSM 25701</strain>
    </source>
</reference>
<keyword evidence="1" id="KW-1133">Transmembrane helix</keyword>
<accession>A0A840R1W6</accession>
<sequence length="102" mass="11030">MDNCKGCGEKYDYTDRENLVSFGIVSNTTRCPKCGHEHRTDYLSAVIVAASLGLIVYALFLLISAGGGDIYKNTKELSILAVGVIGVFFGFKSIKLISSNET</sequence>
<comment type="caution">
    <text evidence="2">The sequence shown here is derived from an EMBL/GenBank/DDBJ whole genome shotgun (WGS) entry which is preliminary data.</text>
</comment>
<keyword evidence="1" id="KW-0812">Transmembrane</keyword>
<dbReference type="EMBL" id="JACHHW010000002">
    <property type="protein sequence ID" value="MBB5186628.1"/>
    <property type="molecule type" value="Genomic_DNA"/>
</dbReference>